<feature type="non-terminal residue" evidence="1">
    <location>
        <position position="126"/>
    </location>
</feature>
<proteinExistence type="predicted"/>
<protein>
    <submittedName>
        <fullName evidence="1">Uncharacterized protein</fullName>
    </submittedName>
</protein>
<feature type="non-terminal residue" evidence="1">
    <location>
        <position position="1"/>
    </location>
</feature>
<evidence type="ECO:0000313" key="1">
    <source>
        <dbReference type="EMBL" id="GAH10495.1"/>
    </source>
</evidence>
<sequence length="126" mass="14703">DHANSVIEYDNEFFDTAEVKPIWDVDFVYVHQQDGIIGLVTIDDTDKIKYDTIWNPYLVPSNLHQDFYFAGREYRTGTFEENVVSLLVDYTEQAELETAADKDINEFEMFYQCRLSSYGSLVGKMM</sequence>
<comment type="caution">
    <text evidence="1">The sequence shown here is derived from an EMBL/GenBank/DDBJ whole genome shotgun (WGS) entry which is preliminary data.</text>
</comment>
<organism evidence="1">
    <name type="scientific">marine sediment metagenome</name>
    <dbReference type="NCBI Taxonomy" id="412755"/>
    <lineage>
        <taxon>unclassified sequences</taxon>
        <taxon>metagenomes</taxon>
        <taxon>ecological metagenomes</taxon>
    </lineage>
</organism>
<accession>X1DQJ7</accession>
<dbReference type="EMBL" id="BART01039082">
    <property type="protein sequence ID" value="GAH10495.1"/>
    <property type="molecule type" value="Genomic_DNA"/>
</dbReference>
<dbReference type="AlphaFoldDB" id="X1DQJ7"/>
<reference evidence="1" key="1">
    <citation type="journal article" date="2014" name="Front. Microbiol.">
        <title>High frequency of phylogenetically diverse reductive dehalogenase-homologous genes in deep subseafloor sedimentary metagenomes.</title>
        <authorList>
            <person name="Kawai M."/>
            <person name="Futagami T."/>
            <person name="Toyoda A."/>
            <person name="Takaki Y."/>
            <person name="Nishi S."/>
            <person name="Hori S."/>
            <person name="Arai W."/>
            <person name="Tsubouchi T."/>
            <person name="Morono Y."/>
            <person name="Uchiyama I."/>
            <person name="Ito T."/>
            <person name="Fujiyama A."/>
            <person name="Inagaki F."/>
            <person name="Takami H."/>
        </authorList>
    </citation>
    <scope>NUCLEOTIDE SEQUENCE</scope>
    <source>
        <strain evidence="1">Expedition CK06-06</strain>
    </source>
</reference>
<name>X1DQJ7_9ZZZZ</name>
<gene>
    <name evidence="1" type="ORF">S01H4_64445</name>
</gene>